<dbReference type="InterPro" id="IPR005090">
    <property type="entry name" value="RepC_N"/>
</dbReference>
<dbReference type="Pfam" id="PF11800">
    <property type="entry name" value="RP-C_C"/>
    <property type="match status" value="1"/>
</dbReference>
<dbReference type="InterPro" id="IPR021760">
    <property type="entry name" value="RepC_C"/>
</dbReference>
<evidence type="ECO:0000313" key="4">
    <source>
        <dbReference type="EMBL" id="RYC25465.1"/>
    </source>
</evidence>
<protein>
    <submittedName>
        <fullName evidence="4">Replication initiation protein RepC</fullName>
    </submittedName>
</protein>
<dbReference type="OrthoDB" id="7488837at2"/>
<dbReference type="Proteomes" id="UP000291088">
    <property type="component" value="Unassembled WGS sequence"/>
</dbReference>
<dbReference type="NCBIfam" id="NF040974">
    <property type="entry name" value="RepABC_RepC"/>
    <property type="match status" value="1"/>
</dbReference>
<accession>A0A4V1RTN7</accession>
<evidence type="ECO:0000259" key="3">
    <source>
        <dbReference type="Pfam" id="PF11800"/>
    </source>
</evidence>
<keyword evidence="5" id="KW-1185">Reference proteome</keyword>
<gene>
    <name evidence="4" type="ORF">EUU22_02160</name>
</gene>
<proteinExistence type="predicted"/>
<dbReference type="Pfam" id="PF03428">
    <property type="entry name" value="RP-C"/>
    <property type="match status" value="1"/>
</dbReference>
<dbReference type="InterPro" id="IPR047611">
    <property type="entry name" value="RepABC_RepC"/>
</dbReference>
<evidence type="ECO:0000313" key="5">
    <source>
        <dbReference type="Proteomes" id="UP000291088"/>
    </source>
</evidence>
<dbReference type="AlphaFoldDB" id="A0A4V1RTN7"/>
<feature type="domain" description="Plasmid replication protein C C-terminal" evidence="3">
    <location>
        <begin position="294"/>
        <end position="394"/>
    </location>
</feature>
<reference evidence="4 5" key="1">
    <citation type="submission" date="2019-01" db="EMBL/GenBank/DDBJ databases">
        <authorList>
            <person name="Deng T."/>
        </authorList>
    </citation>
    <scope>NUCLEOTIDE SEQUENCE [LARGE SCALE GENOMIC DNA]</scope>
    <source>
        <strain evidence="4 5">F8825</strain>
    </source>
</reference>
<evidence type="ECO:0000256" key="1">
    <source>
        <dbReference type="SAM" id="MobiDB-lite"/>
    </source>
</evidence>
<sequence>MERGSVTTPFGRRPMTLALLKGQLDIARSSNPNAVDKWHVFRDISEARALLGLGDRALAVLHALLSFYPEQQLSEGGRLVVFPSNAQLSIRAHGIAGSTLRRHLAALVDAGIVIRKDSPNGKRFARKDRSGAIEQAYGFSLAPLVARAEEFAQMAQRVVADRQRLRLLRERFSLARRDIAKLMSAAIAAGPPADWQTLEQRFLELSTVIGRASSAPELEATVHALDEFRIYLVKLLEIHLNSENSSTNDHQNEHHIENPESDSINESERAPEALPGEKSPSHLTELRTRQTIFPLSLVLRACPDITMYGPGGTIGSWRDLISAAIVVRSMLGVSPSAYQEACEAMGHENAATVMACILERAGHINTAGGYLRDLTAKARRGVFSLGPMLSALMKARGDAQLHGESHVAVARQPNERVRSSVVESIADR</sequence>
<dbReference type="NCBIfam" id="NF010396">
    <property type="entry name" value="PRK13824.1"/>
    <property type="match status" value="1"/>
</dbReference>
<feature type="region of interest" description="Disordered" evidence="1">
    <location>
        <begin position="244"/>
        <end position="285"/>
    </location>
</feature>
<dbReference type="RefSeq" id="WP_129330476.1">
    <property type="nucleotide sequence ID" value="NZ_SDVB01000094.1"/>
</dbReference>
<dbReference type="EMBL" id="SDVB01000094">
    <property type="protein sequence ID" value="RYC25465.1"/>
    <property type="molecule type" value="Genomic_DNA"/>
</dbReference>
<comment type="caution">
    <text evidence="4">The sequence shown here is derived from an EMBL/GenBank/DDBJ whole genome shotgun (WGS) entry which is preliminary data.</text>
</comment>
<name>A0A4V1RTN7_9HYPH</name>
<evidence type="ECO:0000259" key="2">
    <source>
        <dbReference type="Pfam" id="PF03428"/>
    </source>
</evidence>
<feature type="domain" description="Plasmid replication protein C N-terminal" evidence="2">
    <location>
        <begin position="13"/>
        <end position="186"/>
    </location>
</feature>
<organism evidence="4 5">
    <name type="scientific">Ciceribacter ferrooxidans</name>
    <dbReference type="NCBI Taxonomy" id="2509717"/>
    <lineage>
        <taxon>Bacteria</taxon>
        <taxon>Pseudomonadati</taxon>
        <taxon>Pseudomonadota</taxon>
        <taxon>Alphaproteobacteria</taxon>
        <taxon>Hyphomicrobiales</taxon>
        <taxon>Rhizobiaceae</taxon>
        <taxon>Ciceribacter</taxon>
    </lineage>
</organism>